<keyword evidence="4" id="KW-1185">Reference proteome</keyword>
<evidence type="ECO:0000259" key="2">
    <source>
        <dbReference type="Pfam" id="PF03457"/>
    </source>
</evidence>
<dbReference type="EMBL" id="WLYK01000004">
    <property type="protein sequence ID" value="MTD14686.1"/>
    <property type="molecule type" value="Genomic_DNA"/>
</dbReference>
<proteinExistence type="predicted"/>
<name>A0A7K1FKR6_9ACTN</name>
<evidence type="ECO:0000313" key="4">
    <source>
        <dbReference type="Proteomes" id="UP000460221"/>
    </source>
</evidence>
<sequence length="392" mass="44779">MTGSRGFVADDQRWQVQLRLLVTFVAAEHRWPHQSPQTTPAERRLGQWLGNQRRTNPPIDRHRQQQLDEQLPGWRRGRTGPPLKGASAGPVPVDHSIGGVPNEQFWSARLAELRAFIDQHDRPPRRTPTTPLHERSLSYWLGNQRRYLADGTLARHRRAQLDRLWPDWCSQVLLPAKADPNGNPVGRPRQVLGREARWVQMLANVQSFIEGQDRPPRTNAPGRDERRLATWLVTQRKNFRIGVLRANRIAQLNESISDWLQPADRFWSVIPNFEVPPPPSWTTADHGASPASASGFQIDNDRWLERLAAVIAHLAATGRPPRANRLMSVPEDERSLGNWLSHQRIENRSGRLSEDRRRLLDHRLPGWKGTHARHPLPAGRSDTSRPMNSPSS</sequence>
<dbReference type="PANTHER" id="PTHR33418">
    <property type="entry name" value="HELICASE-ASSOCIATED"/>
    <property type="match status" value="1"/>
</dbReference>
<accession>A0A7K1FKR6</accession>
<evidence type="ECO:0000256" key="1">
    <source>
        <dbReference type="SAM" id="MobiDB-lite"/>
    </source>
</evidence>
<evidence type="ECO:0000313" key="3">
    <source>
        <dbReference type="EMBL" id="MTD14686.1"/>
    </source>
</evidence>
<reference evidence="3 4" key="1">
    <citation type="submission" date="2019-11" db="EMBL/GenBank/DDBJ databases">
        <authorList>
            <person name="Jiang L.-Q."/>
        </authorList>
    </citation>
    <scope>NUCLEOTIDE SEQUENCE [LARGE SCALE GENOMIC DNA]</scope>
    <source>
        <strain evidence="3 4">YIM 132087</strain>
    </source>
</reference>
<dbReference type="PANTHER" id="PTHR33418:SF1">
    <property type="entry name" value="HELICASE-ASSOCIATED DOMAIN-CONTAINING PROTEIN"/>
    <property type="match status" value="1"/>
</dbReference>
<organism evidence="3 4">
    <name type="scientific">Nakamurella alba</name>
    <dbReference type="NCBI Taxonomy" id="2665158"/>
    <lineage>
        <taxon>Bacteria</taxon>
        <taxon>Bacillati</taxon>
        <taxon>Actinomycetota</taxon>
        <taxon>Actinomycetes</taxon>
        <taxon>Nakamurellales</taxon>
        <taxon>Nakamurellaceae</taxon>
        <taxon>Nakamurella</taxon>
    </lineage>
</organism>
<feature type="region of interest" description="Disordered" evidence="1">
    <location>
        <begin position="362"/>
        <end position="392"/>
    </location>
</feature>
<feature type="region of interest" description="Disordered" evidence="1">
    <location>
        <begin position="51"/>
        <end position="91"/>
    </location>
</feature>
<dbReference type="AlphaFoldDB" id="A0A7K1FKR6"/>
<dbReference type="Pfam" id="PF03457">
    <property type="entry name" value="HA"/>
    <property type="match status" value="1"/>
</dbReference>
<feature type="domain" description="Helicase-associated" evidence="2">
    <location>
        <begin position="301"/>
        <end position="361"/>
    </location>
</feature>
<protein>
    <recommendedName>
        <fullName evidence="2">Helicase-associated domain-containing protein</fullName>
    </recommendedName>
</protein>
<comment type="caution">
    <text evidence="3">The sequence shown here is derived from an EMBL/GenBank/DDBJ whole genome shotgun (WGS) entry which is preliminary data.</text>
</comment>
<dbReference type="RefSeq" id="WP_154768719.1">
    <property type="nucleotide sequence ID" value="NZ_WLYK01000004.1"/>
</dbReference>
<gene>
    <name evidence="3" type="ORF">GIS00_12110</name>
</gene>
<dbReference type="Proteomes" id="UP000460221">
    <property type="component" value="Unassembled WGS sequence"/>
</dbReference>
<dbReference type="Gene3D" id="6.10.140.530">
    <property type="match status" value="4"/>
</dbReference>
<dbReference type="InterPro" id="IPR005114">
    <property type="entry name" value="Helicase_assoc"/>
</dbReference>